<feature type="region of interest" description="Disordered" evidence="5">
    <location>
        <begin position="218"/>
        <end position="256"/>
    </location>
</feature>
<dbReference type="Gene3D" id="2.30.29.30">
    <property type="entry name" value="Pleckstrin-homology domain (PH domain)/Phosphotyrosine-binding domain (PTB)"/>
    <property type="match status" value="1"/>
</dbReference>
<protein>
    <recommendedName>
        <fullName evidence="11">C2 and GRAM domain-containing protein</fullName>
    </recommendedName>
</protein>
<dbReference type="InterPro" id="IPR044511">
    <property type="entry name" value="At1g03370/At5g50170-like"/>
</dbReference>
<feature type="compositionally biased region" description="Polar residues" evidence="5">
    <location>
        <begin position="130"/>
        <end position="156"/>
    </location>
</feature>
<keyword evidence="4 6" id="KW-0472">Membrane</keyword>
<dbReference type="InterPro" id="IPR004182">
    <property type="entry name" value="GRAM"/>
</dbReference>
<dbReference type="PANTHER" id="PTHR46296:SF8">
    <property type="entry name" value="OS06G0297800 PROTEIN"/>
    <property type="match status" value="1"/>
</dbReference>
<accession>A0ABP1AI12</accession>
<dbReference type="PRINTS" id="PR00360">
    <property type="entry name" value="C2DOMAIN"/>
</dbReference>
<name>A0ABP1AI12_9BRYO</name>
<evidence type="ECO:0000256" key="3">
    <source>
        <dbReference type="ARBA" id="ARBA00022989"/>
    </source>
</evidence>
<evidence type="ECO:0000259" key="7">
    <source>
        <dbReference type="PROSITE" id="PS50004"/>
    </source>
</evidence>
<reference evidence="9" key="1">
    <citation type="submission" date="2024-03" db="EMBL/GenBank/DDBJ databases">
        <authorList>
            <consortium name="ELIXIR-Norway"/>
            <consortium name="Elixir Norway"/>
        </authorList>
    </citation>
    <scope>NUCLEOTIDE SEQUENCE</scope>
</reference>
<evidence type="ECO:0000256" key="4">
    <source>
        <dbReference type="ARBA" id="ARBA00023136"/>
    </source>
</evidence>
<evidence type="ECO:0000256" key="6">
    <source>
        <dbReference type="SAM" id="Phobius"/>
    </source>
</evidence>
<comment type="subcellular location">
    <subcellularLocation>
        <location evidence="1">Membrane</location>
        <topology evidence="1">Single-pass membrane protein</topology>
    </subcellularLocation>
</comment>
<feature type="domain" description="VASt" evidence="8">
    <location>
        <begin position="899"/>
        <end position="1068"/>
    </location>
</feature>
<dbReference type="EMBL" id="OZ023713">
    <property type="protein sequence ID" value="CAK9862174.1"/>
    <property type="molecule type" value="Genomic_DNA"/>
</dbReference>
<feature type="region of interest" description="Disordered" evidence="5">
    <location>
        <begin position="129"/>
        <end position="188"/>
    </location>
</feature>
<dbReference type="Pfam" id="PF00168">
    <property type="entry name" value="C2"/>
    <property type="match status" value="2"/>
</dbReference>
<dbReference type="CDD" id="cd00030">
    <property type="entry name" value="C2"/>
    <property type="match status" value="2"/>
</dbReference>
<feature type="compositionally biased region" description="Polar residues" evidence="5">
    <location>
        <begin position="164"/>
        <end position="186"/>
    </location>
</feature>
<dbReference type="SMART" id="SM00239">
    <property type="entry name" value="C2"/>
    <property type="match status" value="2"/>
</dbReference>
<feature type="domain" description="C2" evidence="7">
    <location>
        <begin position="1"/>
        <end position="101"/>
    </location>
</feature>
<feature type="domain" description="C2" evidence="7">
    <location>
        <begin position="571"/>
        <end position="684"/>
    </location>
</feature>
<evidence type="ECO:0000256" key="2">
    <source>
        <dbReference type="ARBA" id="ARBA00022692"/>
    </source>
</evidence>
<dbReference type="SMART" id="SM00568">
    <property type="entry name" value="GRAM"/>
    <property type="match status" value="1"/>
</dbReference>
<dbReference type="Pfam" id="PF16016">
    <property type="entry name" value="VASt"/>
    <property type="match status" value="2"/>
</dbReference>
<evidence type="ECO:0000256" key="1">
    <source>
        <dbReference type="ARBA" id="ARBA00004167"/>
    </source>
</evidence>
<feature type="transmembrane region" description="Helical" evidence="6">
    <location>
        <begin position="503"/>
        <end position="522"/>
    </location>
</feature>
<evidence type="ECO:0008006" key="11">
    <source>
        <dbReference type="Google" id="ProtNLM"/>
    </source>
</evidence>
<dbReference type="PROSITE" id="PS50004">
    <property type="entry name" value="C2"/>
    <property type="match status" value="2"/>
</dbReference>
<evidence type="ECO:0000259" key="8">
    <source>
        <dbReference type="PROSITE" id="PS51778"/>
    </source>
</evidence>
<dbReference type="InterPro" id="IPR000008">
    <property type="entry name" value="C2_dom"/>
</dbReference>
<dbReference type="Proteomes" id="UP001497522">
    <property type="component" value="Chromosome 12"/>
</dbReference>
<feature type="region of interest" description="Disordered" evidence="5">
    <location>
        <begin position="273"/>
        <end position="300"/>
    </location>
</feature>
<keyword evidence="10" id="KW-1185">Reference proteome</keyword>
<evidence type="ECO:0000313" key="9">
    <source>
        <dbReference type="EMBL" id="CAK9862174.1"/>
    </source>
</evidence>
<feature type="domain" description="VASt" evidence="8">
    <location>
        <begin position="300"/>
        <end position="471"/>
    </location>
</feature>
<keyword evidence="3 6" id="KW-1133">Transmembrane helix</keyword>
<dbReference type="SUPFAM" id="SSF49562">
    <property type="entry name" value="C2 domain (Calcium/lipid-binding domain, CaLB)"/>
    <property type="match status" value="2"/>
</dbReference>
<dbReference type="InterPro" id="IPR035892">
    <property type="entry name" value="C2_domain_sf"/>
</dbReference>
<sequence>MKLHVIVLEARGLAARDPNGLSDPFVRLSLGVTKAKTGVVYRNLNPSWNEDFFFNVVDCDEELSIMVWDEDRFCHDFLGQVKIKVSDVLTADKQTIARHWYPLQKRKERSKNPITGEILLSLSLFGKDGSGSTISSSTAKTRTSGDENSLASWTTSVDDDEQMLSPTSSVEMSDSSTDLSNLTEMSPTLKDEGLVKELDALEAKHGKVHKSLADRFSSVFAKKPRQGGDSSPRHTESSSSTPTLRSSDRSVSSHPQSILAFTDVSEVGNDEELDSISPTFFDDDNKNEEPSADSFPPPMAGGVALDQTFAVSAKALNAMMFKSGSQFVADTLVALKTTGYQSEPWKKVGSDPIRRTVTYMKAATKLVKSVKATEVQTYTRADDQGFIVHVSCDTPDVPYGSHFFIELQFNIMAAQDLPTGEKTCRLEVSWRVNFLHNTMLKGMIESGARQGIKETYETYCEVLCKYAKPISDDQLTREALLGPKEDERPLSDYQLAWEYFGKWHVLLAVLSLLIVVVHIAFVTPKMKKFLTSWGIDLPDSLGEMFFTAIVVLQVENVVKMIYQFVRARYWQSGDHGVKAQGDGWLMTVTLIEGENFTGTEANTFTNPFVVFTCNGKRRTSSVKLRTPNPNWCEIFEFDAMEDPPSTMDVEVFDYDGPFSEAESLGHAEVNFLKQSSGNLSDFWVSLSGRHARTHAPRLHLRVFLTNTKESDSLPKYLERVEKEVGTKVAKRSATQNASFQKLFSLPAEEFLINDYACAIKRKILIQGRLFLSPRMVGFYSNLFGIKTKFTFLWEDIDEIKEMPISINPSIVVFLRKGRGLDARVGAKGIDGRGRLKFQFLSFVRSGTAFRTIIALSKNRKLNPEQQMELVAKVQAGDLGSAVAERQAEDSGPFLGEEAHMTQVVTFEFNLTTESLLLLYQRQNLDEIVSEKSGWVNYKATPWERVEDKPESQRRQLSYSLNRQISQCGSKVSCVQQKTVAADMMSCTIEEIMTLHDVPFGEHFQVHVRREVETLAENPPTSIVKALVGVAWHKDTEFKKKITKNVHDYMRKQVREMMNLTVKEIKAAIKEDKRHMNGG</sequence>
<evidence type="ECO:0000256" key="5">
    <source>
        <dbReference type="SAM" id="MobiDB-lite"/>
    </source>
</evidence>
<dbReference type="InterPro" id="IPR031968">
    <property type="entry name" value="VASt"/>
</dbReference>
<dbReference type="Gene3D" id="2.60.40.150">
    <property type="entry name" value="C2 domain"/>
    <property type="match status" value="2"/>
</dbReference>
<gene>
    <name evidence="9" type="ORF">CSSPJE1EN2_LOCUS5169</name>
</gene>
<dbReference type="Pfam" id="PF02893">
    <property type="entry name" value="GRAM"/>
    <property type="match status" value="1"/>
</dbReference>
<organism evidence="9 10">
    <name type="scientific">Sphagnum jensenii</name>
    <dbReference type="NCBI Taxonomy" id="128206"/>
    <lineage>
        <taxon>Eukaryota</taxon>
        <taxon>Viridiplantae</taxon>
        <taxon>Streptophyta</taxon>
        <taxon>Embryophyta</taxon>
        <taxon>Bryophyta</taxon>
        <taxon>Sphagnophytina</taxon>
        <taxon>Sphagnopsida</taxon>
        <taxon>Sphagnales</taxon>
        <taxon>Sphagnaceae</taxon>
        <taxon>Sphagnum</taxon>
    </lineage>
</organism>
<dbReference type="PROSITE" id="PS51778">
    <property type="entry name" value="VAST"/>
    <property type="match status" value="2"/>
</dbReference>
<evidence type="ECO:0000313" key="10">
    <source>
        <dbReference type="Proteomes" id="UP001497522"/>
    </source>
</evidence>
<dbReference type="InterPro" id="IPR011993">
    <property type="entry name" value="PH-like_dom_sf"/>
</dbReference>
<dbReference type="PANTHER" id="PTHR46296">
    <property type="entry name" value="BNAA05G37250D PROTEIN"/>
    <property type="match status" value="1"/>
</dbReference>
<proteinExistence type="predicted"/>
<keyword evidence="2 6" id="KW-0812">Transmembrane</keyword>